<dbReference type="InterPro" id="IPR013941">
    <property type="entry name" value="ZDS1_C"/>
</dbReference>
<feature type="compositionally biased region" description="Polar residues" evidence="1">
    <location>
        <begin position="897"/>
        <end position="913"/>
    </location>
</feature>
<protein>
    <recommendedName>
        <fullName evidence="2">Protein Zds1 C-terminal domain-containing protein</fullName>
    </recommendedName>
</protein>
<dbReference type="OrthoDB" id="5589766at2759"/>
<evidence type="ECO:0000256" key="1">
    <source>
        <dbReference type="SAM" id="MobiDB-lite"/>
    </source>
</evidence>
<dbReference type="GO" id="GO:0005737">
    <property type="term" value="C:cytoplasm"/>
    <property type="evidence" value="ECO:0007669"/>
    <property type="project" value="TreeGrafter"/>
</dbReference>
<feature type="region of interest" description="Disordered" evidence="1">
    <location>
        <begin position="1040"/>
        <end position="1090"/>
    </location>
</feature>
<feature type="compositionally biased region" description="Low complexity" evidence="1">
    <location>
        <begin position="873"/>
        <end position="888"/>
    </location>
</feature>
<feature type="compositionally biased region" description="Polar residues" evidence="1">
    <location>
        <begin position="993"/>
        <end position="1004"/>
    </location>
</feature>
<gene>
    <name evidence="3" type="ORF">PACTADRAFT_50586</name>
</gene>
<keyword evidence="4" id="KW-1185">Reference proteome</keyword>
<dbReference type="Pfam" id="PF08632">
    <property type="entry name" value="Zds_C"/>
    <property type="match status" value="1"/>
</dbReference>
<feature type="compositionally biased region" description="Polar residues" evidence="1">
    <location>
        <begin position="439"/>
        <end position="448"/>
    </location>
</feature>
<feature type="compositionally biased region" description="Polar residues" evidence="1">
    <location>
        <begin position="838"/>
        <end position="854"/>
    </location>
</feature>
<dbReference type="AlphaFoldDB" id="A0A1E4TSJ6"/>
<dbReference type="GO" id="GO:0030010">
    <property type="term" value="P:establishment of cell polarity"/>
    <property type="evidence" value="ECO:0007669"/>
    <property type="project" value="TreeGrafter"/>
</dbReference>
<feature type="compositionally biased region" description="Basic and acidic residues" evidence="1">
    <location>
        <begin position="452"/>
        <end position="483"/>
    </location>
</feature>
<reference evidence="4" key="1">
    <citation type="submission" date="2016-05" db="EMBL/GenBank/DDBJ databases">
        <title>Comparative genomics of biotechnologically important yeasts.</title>
        <authorList>
            <consortium name="DOE Joint Genome Institute"/>
            <person name="Riley R."/>
            <person name="Haridas S."/>
            <person name="Wolfe K.H."/>
            <person name="Lopes M.R."/>
            <person name="Hittinger C.T."/>
            <person name="Goker M."/>
            <person name="Salamov A."/>
            <person name="Wisecaver J."/>
            <person name="Long T.M."/>
            <person name="Aerts A.L."/>
            <person name="Barry K."/>
            <person name="Choi C."/>
            <person name="Clum A."/>
            <person name="Coughlan A.Y."/>
            <person name="Deshpande S."/>
            <person name="Douglass A.P."/>
            <person name="Hanson S.J."/>
            <person name="Klenk H.-P."/>
            <person name="Labutti K."/>
            <person name="Lapidus A."/>
            <person name="Lindquist E."/>
            <person name="Lipzen A."/>
            <person name="Meier-Kolthoff J.P."/>
            <person name="Ohm R.A."/>
            <person name="Otillar R.P."/>
            <person name="Pangilinan J."/>
            <person name="Peng Y."/>
            <person name="Rokas A."/>
            <person name="Rosa C.A."/>
            <person name="Scheuner C."/>
            <person name="Sibirny A.A."/>
            <person name="Slot J.C."/>
            <person name="Stielow J.B."/>
            <person name="Sun H."/>
            <person name="Kurtzman C.P."/>
            <person name="Blackwell M."/>
            <person name="Grigoriev I.V."/>
            <person name="Jeffries T.W."/>
        </authorList>
    </citation>
    <scope>NUCLEOTIDE SEQUENCE [LARGE SCALE GENOMIC DNA]</scope>
    <source>
        <strain evidence="4">NRRL Y-2460</strain>
    </source>
</reference>
<feature type="compositionally biased region" description="Polar residues" evidence="1">
    <location>
        <begin position="275"/>
        <end position="289"/>
    </location>
</feature>
<dbReference type="STRING" id="669874.A0A1E4TSJ6"/>
<feature type="region of interest" description="Disordered" evidence="1">
    <location>
        <begin position="1"/>
        <end position="24"/>
    </location>
</feature>
<feature type="compositionally biased region" description="Pro residues" evidence="1">
    <location>
        <begin position="723"/>
        <end position="733"/>
    </location>
</feature>
<feature type="compositionally biased region" description="Polar residues" evidence="1">
    <location>
        <begin position="410"/>
        <end position="426"/>
    </location>
</feature>
<name>A0A1E4TSJ6_PACTA</name>
<feature type="compositionally biased region" description="Low complexity" evidence="1">
    <location>
        <begin position="513"/>
        <end position="531"/>
    </location>
</feature>
<evidence type="ECO:0000313" key="4">
    <source>
        <dbReference type="Proteomes" id="UP000094236"/>
    </source>
</evidence>
<feature type="region of interest" description="Disordered" evidence="1">
    <location>
        <begin position="31"/>
        <end position="50"/>
    </location>
</feature>
<feature type="compositionally biased region" description="Low complexity" evidence="1">
    <location>
        <begin position="108"/>
        <end position="175"/>
    </location>
</feature>
<feature type="domain" description="Protein Zds1 C-terminal" evidence="2">
    <location>
        <begin position="1108"/>
        <end position="1160"/>
    </location>
</feature>
<proteinExistence type="predicted"/>
<feature type="region of interest" description="Disordered" evidence="1">
    <location>
        <begin position="273"/>
        <end position="328"/>
    </location>
</feature>
<feature type="compositionally biased region" description="Polar residues" evidence="1">
    <location>
        <begin position="562"/>
        <end position="589"/>
    </location>
</feature>
<feature type="compositionally biased region" description="Low complexity" evidence="1">
    <location>
        <begin position="1043"/>
        <end position="1052"/>
    </location>
</feature>
<feature type="compositionally biased region" description="Polar residues" evidence="1">
    <location>
        <begin position="484"/>
        <end position="504"/>
    </location>
</feature>
<dbReference type="InterPro" id="IPR040206">
    <property type="entry name" value="Zds1/2"/>
</dbReference>
<dbReference type="GO" id="GO:0010971">
    <property type="term" value="P:positive regulation of G2/M transition of mitotic cell cycle"/>
    <property type="evidence" value="ECO:0007669"/>
    <property type="project" value="TreeGrafter"/>
</dbReference>
<feature type="compositionally biased region" description="Polar residues" evidence="1">
    <location>
        <begin position="617"/>
        <end position="629"/>
    </location>
</feature>
<dbReference type="EMBL" id="KV454015">
    <property type="protein sequence ID" value="ODV94722.1"/>
    <property type="molecule type" value="Genomic_DNA"/>
</dbReference>
<evidence type="ECO:0000313" key="3">
    <source>
        <dbReference type="EMBL" id="ODV94722.1"/>
    </source>
</evidence>
<feature type="region of interest" description="Disordered" evidence="1">
    <location>
        <begin position="389"/>
        <end position="1008"/>
    </location>
</feature>
<feature type="compositionally biased region" description="Low complexity" evidence="1">
    <location>
        <begin position="427"/>
        <end position="436"/>
    </location>
</feature>
<feature type="compositionally biased region" description="Polar residues" evidence="1">
    <location>
        <begin position="645"/>
        <end position="718"/>
    </location>
</feature>
<feature type="compositionally biased region" description="Polar residues" evidence="1">
    <location>
        <begin position="1065"/>
        <end position="1080"/>
    </location>
</feature>
<dbReference type="Proteomes" id="UP000094236">
    <property type="component" value="Unassembled WGS sequence"/>
</dbReference>
<dbReference type="SMART" id="SM01327">
    <property type="entry name" value="Zds_C"/>
    <property type="match status" value="1"/>
</dbReference>
<feature type="compositionally biased region" description="Low complexity" evidence="1">
    <location>
        <begin position="1"/>
        <end position="19"/>
    </location>
</feature>
<feature type="region of interest" description="Disordered" evidence="1">
    <location>
        <begin position="93"/>
        <end position="190"/>
    </location>
</feature>
<accession>A0A1E4TSJ6</accession>
<dbReference type="PANTHER" id="PTHR28089:SF1">
    <property type="entry name" value="PROTEIN ZDS1-RELATED"/>
    <property type="match status" value="1"/>
</dbReference>
<feature type="compositionally biased region" description="Polar residues" evidence="1">
    <location>
        <begin position="741"/>
        <end position="798"/>
    </location>
</feature>
<dbReference type="PANTHER" id="PTHR28089">
    <property type="entry name" value="PROTEIN ZDS1-RELATED"/>
    <property type="match status" value="1"/>
</dbReference>
<evidence type="ECO:0000259" key="2">
    <source>
        <dbReference type="SMART" id="SM01327"/>
    </source>
</evidence>
<sequence length="1261" mass="140830">MSSSSDSNTTTTIATTSAATDEEINIKYENHGSIKRENSGNDRIQQRQQQQQQIAQRHLSNQELQAASEAVEQEINAVTALKRLSIGNNLSYDPDLPFGDNEYNSEFNHNQQQQQQQQQQHNNNNSSSSSSINITINNNTTATNNNNNNNNNIWDDVLSSNSSSGRSVRARSTSGGSIGSSIGGNNNKSRRNSLMSLTAITGTSSIVGEYGGGSGSPAEVSAKILTDNEIVDEDTIIDTDKLLWVPADAHPEIAPERFKQHIQKTVHEITEKLQTKNSIRRSSSLMESHNVNDDDDDDLGNEEQKQQDDEQPEQQLSKQCWRNDEAKQPSIRDLTKELEKLSEMAGLAATDAVTLARTLSSSSLGYTTIEKEAYDLTPLNKSTSAIFGKSSSIHNYPDKKDDDTPVLSPKSGSQLKRSRWTSYRKNSSLSGSSLKSSHNDITSSSVKTSPILKDENDSGKLDEVSNNTKDLKFKVLNDTKSESHPYQTTKVASTENNRQPLANLQDQQKHQRQSQPQSQPQPQQPQQRPQQFGKADLSAQNFGYPQQQSQRKPQQRHPPYHQPNQYQRRPSHPSAQIIHQGNNDGSSSAQIQQQQQQHQHQFQQRARPQGHAKNHQKYPSSLSASQGPLQQHQRSHHHQQHKLMTGNTSRKVSPLQQQHQMFQSQGPSQQRPHSGSPRLSQSANFSGPYPQQASPRPLSQRSPKIDSQAQLASTLQKQHMQRSPPPPPSPAPLPLEEQQKQKQILGQSKINNFSFFQQGKSNSSTQQAQISPKVNSDFSTEVQDTSGLTQEENESTIPNKKKSYGELSTDTTTTSGSDKKPSAAKKGWNWFKERSSDKQLLSRSLTDPYSNNVALQKDDPLASRSFSDPKILSSVSTVASASSSGSSTPNHSRNRHGSVSINELDTTKETQQAEPVKEKENKNLITNFFKKKTHKSDKQVSSASNKSSSLDKKRQPRTPSPPLSDAQQQQQNFGAPEPTQQPTPPDTTDNNPLLSYSISNSSGNDTEDKRVQMNRNNRFQEQSAEDLHNNNQQEFVATSNRYSAGSTTSSSPPASPKDQKDLQISKINSDSGSLSQSTLKVESKSYERPNQPIKYTESAFGFPLPPPSHSTTVMLDYRFPIHAERAIYRLSHLKLANPKRPLRQQVLLSNFMYAYLNLVNHTLYLQQMSENGDGHNNNNDLSMNGEDFTEEELINNNHDHDDEDDEEEEDEFILNFEEVLNDNEAGLSGNEEVELPLQINESINKDSRNRHDQSVEIYYDA</sequence>
<feature type="compositionally biased region" description="Low complexity" evidence="1">
    <location>
        <begin position="939"/>
        <end position="948"/>
    </location>
</feature>
<feature type="compositionally biased region" description="Low complexity" evidence="1">
    <location>
        <begin position="590"/>
        <end position="604"/>
    </location>
</feature>
<feature type="compositionally biased region" description="Basic and acidic residues" evidence="1">
    <location>
        <begin position="31"/>
        <end position="40"/>
    </location>
</feature>
<organism evidence="3 4">
    <name type="scientific">Pachysolen tannophilus NRRL Y-2460</name>
    <dbReference type="NCBI Taxonomy" id="669874"/>
    <lineage>
        <taxon>Eukaryota</taxon>
        <taxon>Fungi</taxon>
        <taxon>Dikarya</taxon>
        <taxon>Ascomycota</taxon>
        <taxon>Saccharomycotina</taxon>
        <taxon>Pichiomycetes</taxon>
        <taxon>Pachysolenaceae</taxon>
        <taxon>Pachysolen</taxon>
    </lineage>
</organism>